<keyword evidence="3" id="KW-0443">Lipid metabolism</keyword>
<dbReference type="Proteomes" id="UP001497444">
    <property type="component" value="Chromosome 5"/>
</dbReference>
<sequence>MACELDLVPTGSRRRKQLNMISSSLMIPTCFLIISASLLVASGADAATDQKLFFVFGDSYADTGNLPKSGPYVGSSWLYPYGITWPHYPDGRFCDGKFQTDFFAELLGIPTPPPYLYLTGQSIAHGVNFATGGSGVTYALGPNPLGTQVDNLELFLRTDPYSKVALANSISLVAVDGNDYTTFNGNISNTEEYLVYINRIVAGISFNLQRLYNIGLRDVMVSNLPPPGCSPLYSQKYNYTMCDTSVDSIAQIHNGLLLSAVEKINARNPGARFIILDQYAAFVQIYTQAKAAGMSKIGFSDGLVPCCQGLGNNSCADTDPATGKPLYTVCKHREKALFWDSEHPTMAAWEYIVNLYATKPGFLLLADAPTLLQWWQNDAAIQEPVASPMPQPDTSLAAGEFQQAVDAILPHSVNYSESLGLVESVDVAALLGQYPAGAVTVFLPNNGAYYNAYVPVIDAIFSYDLVNEVALYHVVGSFLDYNTLLSSHPSCLTTTSGLQLPVTIQGNEIFVGQGDATAQIQAYAAQIVQPNLYVVPGEIAVHGIDNILFPPGLVF</sequence>
<dbReference type="InterPro" id="IPR036378">
    <property type="entry name" value="FAS1_dom_sf"/>
</dbReference>
<dbReference type="SMART" id="SM00554">
    <property type="entry name" value="FAS1"/>
    <property type="match status" value="1"/>
</dbReference>
<dbReference type="SUPFAM" id="SSF82153">
    <property type="entry name" value="FAS1 domain"/>
    <property type="match status" value="1"/>
</dbReference>
<dbReference type="PANTHER" id="PTHR46020">
    <property type="entry name" value="OSJNBB0059K02.9 PROTEIN"/>
    <property type="match status" value="1"/>
</dbReference>
<gene>
    <name evidence="5" type="ORF">CSSPJE1EN1_LOCUS18355</name>
</gene>
<evidence type="ECO:0000256" key="3">
    <source>
        <dbReference type="ARBA" id="ARBA00023098"/>
    </source>
</evidence>
<proteinExistence type="inferred from homology"/>
<name>A0ABP0X5L2_9BRYO</name>
<dbReference type="PROSITE" id="PS50213">
    <property type="entry name" value="FAS1"/>
    <property type="match status" value="1"/>
</dbReference>
<evidence type="ECO:0000256" key="1">
    <source>
        <dbReference type="ARBA" id="ARBA00008668"/>
    </source>
</evidence>
<evidence type="ECO:0000313" key="6">
    <source>
        <dbReference type="Proteomes" id="UP001497444"/>
    </source>
</evidence>
<protein>
    <recommendedName>
        <fullName evidence="4">FAS1 domain-containing protein</fullName>
    </recommendedName>
</protein>
<dbReference type="InterPro" id="IPR036514">
    <property type="entry name" value="SGNH_hydro_sf"/>
</dbReference>
<keyword evidence="6" id="KW-1185">Reference proteome</keyword>
<accession>A0ABP0X5L2</accession>
<feature type="domain" description="FAS1" evidence="4">
    <location>
        <begin position="402"/>
        <end position="548"/>
    </location>
</feature>
<dbReference type="InterPro" id="IPR001087">
    <property type="entry name" value="GDSL"/>
</dbReference>
<dbReference type="EMBL" id="OZ020100">
    <property type="protein sequence ID" value="CAK9272877.1"/>
    <property type="molecule type" value="Genomic_DNA"/>
</dbReference>
<dbReference type="Gene3D" id="2.30.180.10">
    <property type="entry name" value="FAS1 domain"/>
    <property type="match status" value="1"/>
</dbReference>
<dbReference type="Pfam" id="PF02469">
    <property type="entry name" value="Fasciclin"/>
    <property type="match status" value="1"/>
</dbReference>
<comment type="similarity">
    <text evidence="1">Belongs to the 'GDSL' lipolytic enzyme family.</text>
</comment>
<evidence type="ECO:0000256" key="2">
    <source>
        <dbReference type="ARBA" id="ARBA00022801"/>
    </source>
</evidence>
<dbReference type="InterPro" id="IPR000782">
    <property type="entry name" value="FAS1_domain"/>
</dbReference>
<dbReference type="PANTHER" id="PTHR46020:SF4">
    <property type="entry name" value="OS04G0650200 PROTEIN"/>
    <property type="match status" value="1"/>
</dbReference>
<dbReference type="Pfam" id="PF00657">
    <property type="entry name" value="Lipase_GDSL"/>
    <property type="match status" value="1"/>
</dbReference>
<keyword evidence="2" id="KW-0378">Hydrolase</keyword>
<dbReference type="Gene3D" id="3.40.50.1110">
    <property type="entry name" value="SGNH hydrolase"/>
    <property type="match status" value="1"/>
</dbReference>
<reference evidence="5" key="1">
    <citation type="submission" date="2024-02" db="EMBL/GenBank/DDBJ databases">
        <authorList>
            <consortium name="ELIXIR-Norway"/>
            <consortium name="Elixir Norway"/>
        </authorList>
    </citation>
    <scope>NUCLEOTIDE SEQUENCE</scope>
</reference>
<organism evidence="5 6">
    <name type="scientific">Sphagnum jensenii</name>
    <dbReference type="NCBI Taxonomy" id="128206"/>
    <lineage>
        <taxon>Eukaryota</taxon>
        <taxon>Viridiplantae</taxon>
        <taxon>Streptophyta</taxon>
        <taxon>Embryophyta</taxon>
        <taxon>Bryophyta</taxon>
        <taxon>Sphagnophytina</taxon>
        <taxon>Sphagnopsida</taxon>
        <taxon>Sphagnales</taxon>
        <taxon>Sphagnaceae</taxon>
        <taxon>Sphagnum</taxon>
    </lineage>
</organism>
<evidence type="ECO:0000313" key="5">
    <source>
        <dbReference type="EMBL" id="CAK9272877.1"/>
    </source>
</evidence>
<evidence type="ECO:0000259" key="4">
    <source>
        <dbReference type="PROSITE" id="PS50213"/>
    </source>
</evidence>